<sequence length="145" mass="16767">MANLTVEQLRAEGHQIPDIERLDDIFELKPPMQDYALMAWVQHPTKRFKRVLIKTASGKPWKLPVKINGEEFHIPPAGRRVFREEAVMLFRDYGLHGKYHGKDQATGVTQQFFDNLSPAQQDRLKRRGLNINTEYLTHDVSAGDE</sequence>
<proteinExistence type="predicted"/>
<reference evidence="1 2" key="1">
    <citation type="journal article" date="2012" name="ISME J.">
        <title>Nitrification expanded: discovery, physiology and genomics of a nitrite-oxidizing bacterium from the phylum Chloroflexi.</title>
        <authorList>
            <person name="Sorokin D.Y."/>
            <person name="Lucker S."/>
            <person name="Vejmelkova D."/>
            <person name="Kostrikina N.A."/>
            <person name="Kleerebezem R."/>
            <person name="Rijpstra W.I."/>
            <person name="Damste J.S."/>
            <person name="Le Paslier D."/>
            <person name="Muyzer G."/>
            <person name="Wagner M."/>
            <person name="van Loosdrecht M.C."/>
            <person name="Daims H."/>
        </authorList>
    </citation>
    <scope>NUCLEOTIDE SEQUENCE [LARGE SCALE GENOMIC DNA]</scope>
    <source>
        <strain evidence="2">none</strain>
    </source>
</reference>
<evidence type="ECO:0000313" key="1">
    <source>
        <dbReference type="EMBL" id="CCF85410.1"/>
    </source>
</evidence>
<evidence type="ECO:0000313" key="2">
    <source>
        <dbReference type="Proteomes" id="UP000004221"/>
    </source>
</evidence>
<organism evidence="1 2">
    <name type="scientific">Nitrolancea hollandica Lb</name>
    <dbReference type="NCBI Taxonomy" id="1129897"/>
    <lineage>
        <taxon>Bacteria</taxon>
        <taxon>Pseudomonadati</taxon>
        <taxon>Thermomicrobiota</taxon>
        <taxon>Thermomicrobia</taxon>
        <taxon>Sphaerobacterales</taxon>
        <taxon>Sphaerobacterineae</taxon>
        <taxon>Sphaerobacteraceae</taxon>
        <taxon>Nitrolancea</taxon>
    </lineage>
</organism>
<dbReference type="Proteomes" id="UP000004221">
    <property type="component" value="Unassembled WGS sequence"/>
</dbReference>
<dbReference type="EMBL" id="CAGS01000438">
    <property type="protein sequence ID" value="CCF85410.1"/>
    <property type="molecule type" value="Genomic_DNA"/>
</dbReference>
<gene>
    <name evidence="1" type="ORF">NITHO_4930002</name>
</gene>
<dbReference type="AlphaFoldDB" id="I4EL48"/>
<keyword evidence="2" id="KW-1185">Reference proteome</keyword>
<accession>I4EL48</accession>
<protein>
    <submittedName>
        <fullName evidence="1">Uncharacterized protein</fullName>
    </submittedName>
</protein>
<dbReference type="RefSeq" id="WP_008480291.1">
    <property type="nucleotide sequence ID" value="NZ_CAGS01000438.1"/>
</dbReference>
<name>I4EL48_9BACT</name>
<comment type="caution">
    <text evidence="1">The sequence shown here is derived from an EMBL/GenBank/DDBJ whole genome shotgun (WGS) entry which is preliminary data.</text>
</comment>